<feature type="region of interest" description="Disordered" evidence="3">
    <location>
        <begin position="269"/>
        <end position="289"/>
    </location>
</feature>
<protein>
    <submittedName>
        <fullName evidence="4">SDR family NAD(P)-dependent oxidoreductase</fullName>
    </submittedName>
</protein>
<gene>
    <name evidence="4" type="ORF">H0E82_03785</name>
</gene>
<accession>A0A7Z0QNQ8</accession>
<evidence type="ECO:0000256" key="1">
    <source>
        <dbReference type="ARBA" id="ARBA00006484"/>
    </source>
</evidence>
<keyword evidence="2" id="KW-0560">Oxidoreductase</keyword>
<evidence type="ECO:0000256" key="3">
    <source>
        <dbReference type="SAM" id="MobiDB-lite"/>
    </source>
</evidence>
<dbReference type="Proteomes" id="UP000589896">
    <property type="component" value="Unassembled WGS sequence"/>
</dbReference>
<dbReference type="PANTHER" id="PTHR43669:SF12">
    <property type="entry name" value="BLR5618 PROTEIN"/>
    <property type="match status" value="1"/>
</dbReference>
<evidence type="ECO:0000313" key="5">
    <source>
        <dbReference type="Proteomes" id="UP000589896"/>
    </source>
</evidence>
<dbReference type="InterPro" id="IPR002347">
    <property type="entry name" value="SDR_fam"/>
</dbReference>
<evidence type="ECO:0000256" key="2">
    <source>
        <dbReference type="ARBA" id="ARBA00023002"/>
    </source>
</evidence>
<name>A0A7Z0QNQ8_9GAMM</name>
<evidence type="ECO:0000313" key="4">
    <source>
        <dbReference type="EMBL" id="NYZ61888.1"/>
    </source>
</evidence>
<dbReference type="RefSeq" id="WP_180543957.1">
    <property type="nucleotide sequence ID" value="NZ_JACCJZ010000010.1"/>
</dbReference>
<dbReference type="Pfam" id="PF00106">
    <property type="entry name" value="adh_short"/>
    <property type="match status" value="1"/>
</dbReference>
<reference evidence="4 5" key="1">
    <citation type="submission" date="2020-07" db="EMBL/GenBank/DDBJ databases">
        <title>isolation of Luteimonas sp. SJ-16.</title>
        <authorList>
            <person name="Huang X.-X."/>
            <person name="Xu L."/>
            <person name="Sun J.-Q."/>
        </authorList>
    </citation>
    <scope>NUCLEOTIDE SEQUENCE [LARGE SCALE GENOMIC DNA]</scope>
    <source>
        <strain evidence="4 5">SJ-16</strain>
    </source>
</reference>
<dbReference type="EMBL" id="JACCJZ010000010">
    <property type="protein sequence ID" value="NYZ61888.1"/>
    <property type="molecule type" value="Genomic_DNA"/>
</dbReference>
<comment type="similarity">
    <text evidence="1">Belongs to the short-chain dehydrogenases/reductases (SDR) family.</text>
</comment>
<keyword evidence="5" id="KW-1185">Reference proteome</keyword>
<dbReference type="GO" id="GO:0016491">
    <property type="term" value="F:oxidoreductase activity"/>
    <property type="evidence" value="ECO:0007669"/>
    <property type="project" value="UniProtKB-KW"/>
</dbReference>
<organism evidence="4 5">
    <name type="scientific">Luteimonas deserti</name>
    <dbReference type="NCBI Taxonomy" id="2752306"/>
    <lineage>
        <taxon>Bacteria</taxon>
        <taxon>Pseudomonadati</taxon>
        <taxon>Pseudomonadota</taxon>
        <taxon>Gammaproteobacteria</taxon>
        <taxon>Lysobacterales</taxon>
        <taxon>Lysobacteraceae</taxon>
        <taxon>Luteimonas</taxon>
    </lineage>
</organism>
<dbReference type="AlphaFoldDB" id="A0A7Z0QNQ8"/>
<comment type="caution">
    <text evidence="4">The sequence shown here is derived from an EMBL/GenBank/DDBJ whole genome shotgun (WGS) entry which is preliminary data.</text>
</comment>
<dbReference type="Gene3D" id="3.40.50.720">
    <property type="entry name" value="NAD(P)-binding Rossmann-like Domain"/>
    <property type="match status" value="1"/>
</dbReference>
<dbReference type="SUPFAM" id="SSF51735">
    <property type="entry name" value="NAD(P)-binding Rossmann-fold domains"/>
    <property type="match status" value="1"/>
</dbReference>
<dbReference type="PANTHER" id="PTHR43669">
    <property type="entry name" value="5-KETO-D-GLUCONATE 5-REDUCTASE"/>
    <property type="match status" value="1"/>
</dbReference>
<proteinExistence type="inferred from homology"/>
<sequence>MGLALGLAAAVIGRRTRSGHGRIPVFGRNNPMIGTISSPLVVLGATGTLGERVVAQAVAERRPVIAVARDAGALEHLAARHAGLATLVADIATEADAAALAARLHAWPDGPPGAVVAAIRGAAQGGRVLAAPADFLRRRLDEDLIPHLVAARHLLPVLARQARASYVLIGGPGAEQPWAGYGHHSIGAAALRMLARVLHEEARTLPVRVQMLAVDTPARSAANAGHACMQWPDADAIASHALRLVAGAVAGHAALVRFPLGALSRPPGLSDDLDVGPPPCPSDTNHTDDARALLRRISVDVPAPQEFRP</sequence>
<dbReference type="InterPro" id="IPR036291">
    <property type="entry name" value="NAD(P)-bd_dom_sf"/>
</dbReference>